<keyword evidence="4 13" id="KW-0812">Transmembrane</keyword>
<evidence type="ECO:0000256" key="10">
    <source>
        <dbReference type="ARBA" id="ARBA00023286"/>
    </source>
</evidence>
<dbReference type="Pfam" id="PF10613">
    <property type="entry name" value="Lig_chan-Glu_bd"/>
    <property type="match status" value="1"/>
</dbReference>
<keyword evidence="2" id="KW-0813">Transport</keyword>
<dbReference type="InterPro" id="IPR057074">
    <property type="entry name" value="IR75A_N"/>
</dbReference>
<reference evidence="16" key="2">
    <citation type="submission" date="2007-04" db="EMBL/GenBank/DDBJ databases">
        <title>The genome of the human body louse.</title>
        <authorList>
            <consortium name="The Human Body Louse Genome Consortium"/>
            <person name="Kirkness E."/>
            <person name="Walenz B."/>
            <person name="Hass B."/>
            <person name="Bruggner R."/>
            <person name="Strausberg R."/>
        </authorList>
    </citation>
    <scope>NUCLEOTIDE SEQUENCE</scope>
    <source>
        <strain evidence="16">USDA</strain>
    </source>
</reference>
<dbReference type="OrthoDB" id="6117597at2759"/>
<gene>
    <name evidence="17" type="primary">8238634</name>
    <name evidence="16" type="ORF">Phum_PHUM226430</name>
</gene>
<reference evidence="17" key="3">
    <citation type="submission" date="2021-02" db="UniProtKB">
        <authorList>
            <consortium name="EnsemblMetazoa"/>
        </authorList>
    </citation>
    <scope>IDENTIFICATION</scope>
    <source>
        <strain evidence="17">USDA</strain>
    </source>
</reference>
<accession>E0VID9</accession>
<evidence type="ECO:0000313" key="17">
    <source>
        <dbReference type="EnsemblMetazoa" id="PHUM226430-PA"/>
    </source>
</evidence>
<dbReference type="SUPFAM" id="SSF53850">
    <property type="entry name" value="Periplasmic binding protein-like II"/>
    <property type="match status" value="1"/>
</dbReference>
<feature type="transmembrane region" description="Helical" evidence="13">
    <location>
        <begin position="442"/>
        <end position="464"/>
    </location>
</feature>
<comment type="subcellular location">
    <subcellularLocation>
        <location evidence="1">Cell membrane</location>
        <topology evidence="1">Multi-pass membrane protein</topology>
    </subcellularLocation>
</comment>
<feature type="transmembrane region" description="Helical" evidence="13">
    <location>
        <begin position="418"/>
        <end position="435"/>
    </location>
</feature>
<proteinExistence type="predicted"/>
<dbReference type="EMBL" id="AAZO01002639">
    <property type="status" value="NOT_ANNOTATED_CDS"/>
    <property type="molecule type" value="Genomic_DNA"/>
</dbReference>
<keyword evidence="9" id="KW-0325">Glycoprotein</keyword>
<dbReference type="InParanoid" id="E0VID9"/>
<dbReference type="GO" id="GO:0005886">
    <property type="term" value="C:plasma membrane"/>
    <property type="evidence" value="ECO:0007669"/>
    <property type="project" value="UniProtKB-SubCell"/>
</dbReference>
<feature type="coiled-coil region" evidence="12">
    <location>
        <begin position="1"/>
        <end position="28"/>
    </location>
</feature>
<evidence type="ECO:0000259" key="14">
    <source>
        <dbReference type="Pfam" id="PF10613"/>
    </source>
</evidence>
<dbReference type="AlphaFoldDB" id="E0VID9"/>
<dbReference type="PANTHER" id="PTHR42643:SF24">
    <property type="entry name" value="IONOTROPIC RECEPTOR 60A"/>
    <property type="match status" value="1"/>
</dbReference>
<dbReference type="VEuPathDB" id="VectorBase:PHUM226430"/>
<dbReference type="KEGG" id="phu:Phum_PHUM226430"/>
<evidence type="ECO:0000256" key="5">
    <source>
        <dbReference type="ARBA" id="ARBA00022989"/>
    </source>
</evidence>
<feature type="coiled-coil region" evidence="12">
    <location>
        <begin position="61"/>
        <end position="145"/>
    </location>
</feature>
<dbReference type="GeneID" id="8238634"/>
<evidence type="ECO:0000256" key="8">
    <source>
        <dbReference type="ARBA" id="ARBA00023170"/>
    </source>
</evidence>
<dbReference type="EMBL" id="DS235199">
    <property type="protein sequence ID" value="EEB13145.1"/>
    <property type="molecule type" value="Genomic_DNA"/>
</dbReference>
<protein>
    <submittedName>
        <fullName evidence="16 17">Uncharacterized protein</fullName>
    </submittedName>
</protein>
<evidence type="ECO:0000256" key="13">
    <source>
        <dbReference type="SAM" id="Phobius"/>
    </source>
</evidence>
<evidence type="ECO:0000256" key="6">
    <source>
        <dbReference type="ARBA" id="ARBA00023065"/>
    </source>
</evidence>
<keyword evidence="3" id="KW-1003">Cell membrane</keyword>
<reference evidence="16" key="1">
    <citation type="submission" date="2007-04" db="EMBL/GenBank/DDBJ databases">
        <title>Annotation of Pediculus humanus corporis strain USDA.</title>
        <authorList>
            <person name="Kirkness E."/>
            <person name="Hannick L."/>
            <person name="Hass B."/>
            <person name="Bruggner R."/>
            <person name="Lawson D."/>
            <person name="Bidwell S."/>
            <person name="Joardar V."/>
            <person name="Caler E."/>
            <person name="Walenz B."/>
            <person name="Inman J."/>
            <person name="Schobel S."/>
            <person name="Galinsky K."/>
            <person name="Amedeo P."/>
            <person name="Strausberg R."/>
        </authorList>
    </citation>
    <scope>NUCLEOTIDE SEQUENCE</scope>
    <source>
        <strain evidence="16">USDA</strain>
    </source>
</reference>
<dbReference type="GO" id="GO:0015276">
    <property type="term" value="F:ligand-gated monoatomic ion channel activity"/>
    <property type="evidence" value="ECO:0007669"/>
    <property type="project" value="InterPro"/>
</dbReference>
<keyword evidence="8" id="KW-0675">Receptor</keyword>
<dbReference type="PANTHER" id="PTHR42643">
    <property type="entry name" value="IONOTROPIC RECEPTOR 20A-RELATED"/>
    <property type="match status" value="1"/>
</dbReference>
<sequence>MKSCQELLAEMREKIINAKEQLVIEKKELCKLEEMVTNEKNKWSKVTSEKKKLMHINQKKIKAKRTAVENLKTDYEEKLKKRKELENENDKLKKEVVKARRNQQNSTDYVEIANLEGILNRIQDKQKSTKEINSWMKSAQAAEENQLNADNDKKFNEELLINFSYGIYDTNTLINFSSALIKYYPSSCIKIIHDGGKSNETEYEKYQLFKIISYELSMDYGFWMILIDSPIKKFFSNVNTPFNAEIIVGKMDNDKEKIKLYEIYRVDYDYPLRINYFGSWSSSNNNIYFNKNHIYARRYDLEGKLLRVGSIENWPMSTFINDTWDGYFPRIWKELEKQINCTTKPLKSIDNATGVLKSNGSWNGLVGMIVRGELDVISSEITMNNERYLVLKFSRPVFFCALGSNLKWTAVLNPFSKGTWLAVCLWILSGHHIIPKSLGCKIIFLTSYLLSAVLVPSYSAWLIYSLTHHTPTKPFRNFKEFLENEKYQLNIIRNSAQQSYFKRSVDDLQKSVYSKVRKNKYRVLSVKEGLERSLCETKYEAFFGVEAIVKMHLEHSSLHSCCHVTTFSKPLSPVYQSLAFLKDSPYSGLINFKLFTTGIIDNIQKYFQYKRHQSSQYKEVEVDIQDAFQIFTLLFLGLLLSIGLLIFERIYHEKYKKKCENIQTRQMKKIDEKNYKSCNYCHLSNCKCDDDNLFTHETDNAHLKILKH</sequence>
<dbReference type="OMA" id="MNNERYL"/>
<keyword evidence="11" id="KW-0407">Ion channel</keyword>
<dbReference type="eggNOG" id="KOG1052">
    <property type="taxonomic scope" value="Eukaryota"/>
</dbReference>
<keyword evidence="6" id="KW-0406">Ion transport</keyword>
<feature type="domain" description="Ionotropic receptor 75a N-terminal" evidence="15">
    <location>
        <begin position="148"/>
        <end position="308"/>
    </location>
</feature>
<evidence type="ECO:0000313" key="16">
    <source>
        <dbReference type="EMBL" id="EEB13145.1"/>
    </source>
</evidence>
<evidence type="ECO:0000313" key="18">
    <source>
        <dbReference type="Proteomes" id="UP000009046"/>
    </source>
</evidence>
<organism>
    <name type="scientific">Pediculus humanus subsp. corporis</name>
    <name type="common">Body louse</name>
    <dbReference type="NCBI Taxonomy" id="121224"/>
    <lineage>
        <taxon>Eukaryota</taxon>
        <taxon>Metazoa</taxon>
        <taxon>Ecdysozoa</taxon>
        <taxon>Arthropoda</taxon>
        <taxon>Hexapoda</taxon>
        <taxon>Insecta</taxon>
        <taxon>Pterygota</taxon>
        <taxon>Neoptera</taxon>
        <taxon>Paraneoptera</taxon>
        <taxon>Psocodea</taxon>
        <taxon>Troctomorpha</taxon>
        <taxon>Phthiraptera</taxon>
        <taxon>Anoplura</taxon>
        <taxon>Pediculidae</taxon>
        <taxon>Pediculus</taxon>
    </lineage>
</organism>
<dbReference type="InterPro" id="IPR019594">
    <property type="entry name" value="Glu/Gly-bd"/>
</dbReference>
<keyword evidence="18" id="KW-1185">Reference proteome</keyword>
<dbReference type="CTD" id="8238634"/>
<evidence type="ECO:0000256" key="7">
    <source>
        <dbReference type="ARBA" id="ARBA00023136"/>
    </source>
</evidence>
<name>E0VID9_PEDHC</name>
<evidence type="ECO:0000256" key="12">
    <source>
        <dbReference type="SAM" id="Coils"/>
    </source>
</evidence>
<dbReference type="EnsemblMetazoa" id="PHUM226430-RA">
    <property type="protein sequence ID" value="PHUM226430-PA"/>
    <property type="gene ID" value="PHUM226430"/>
</dbReference>
<keyword evidence="12" id="KW-0175">Coiled coil</keyword>
<dbReference type="HOGENOM" id="CLU_389964_0_0_1"/>
<dbReference type="RefSeq" id="XP_002425883.1">
    <property type="nucleotide sequence ID" value="XM_002425838.1"/>
</dbReference>
<evidence type="ECO:0000256" key="11">
    <source>
        <dbReference type="ARBA" id="ARBA00023303"/>
    </source>
</evidence>
<evidence type="ECO:0000256" key="9">
    <source>
        <dbReference type="ARBA" id="ARBA00023180"/>
    </source>
</evidence>
<keyword evidence="7 13" id="KW-0472">Membrane</keyword>
<evidence type="ECO:0000256" key="4">
    <source>
        <dbReference type="ARBA" id="ARBA00022692"/>
    </source>
</evidence>
<dbReference type="Proteomes" id="UP000009046">
    <property type="component" value="Unassembled WGS sequence"/>
</dbReference>
<keyword evidence="10" id="KW-1071">Ligand-gated ion channel</keyword>
<keyword evidence="5 13" id="KW-1133">Transmembrane helix</keyword>
<dbReference type="Gene3D" id="3.40.190.10">
    <property type="entry name" value="Periplasmic binding protein-like II"/>
    <property type="match status" value="2"/>
</dbReference>
<evidence type="ECO:0000256" key="3">
    <source>
        <dbReference type="ARBA" id="ARBA00022475"/>
    </source>
</evidence>
<dbReference type="InterPro" id="IPR052192">
    <property type="entry name" value="Insect_Ionotropic_Sensory_Rcpt"/>
</dbReference>
<evidence type="ECO:0000256" key="2">
    <source>
        <dbReference type="ARBA" id="ARBA00022448"/>
    </source>
</evidence>
<evidence type="ECO:0000259" key="15">
    <source>
        <dbReference type="Pfam" id="PF24576"/>
    </source>
</evidence>
<evidence type="ECO:0000256" key="1">
    <source>
        <dbReference type="ARBA" id="ARBA00004651"/>
    </source>
</evidence>
<dbReference type="Pfam" id="PF24576">
    <property type="entry name" value="IR75A_N"/>
    <property type="match status" value="1"/>
</dbReference>
<feature type="transmembrane region" description="Helical" evidence="13">
    <location>
        <begin position="627"/>
        <end position="647"/>
    </location>
</feature>
<dbReference type="EMBL" id="AAZO01002638">
    <property type="status" value="NOT_ANNOTATED_CDS"/>
    <property type="molecule type" value="Genomic_DNA"/>
</dbReference>
<feature type="domain" description="Ionotropic glutamate receptor L-glutamate and glycine-binding" evidence="14">
    <location>
        <begin position="321"/>
        <end position="397"/>
    </location>
</feature>